<dbReference type="Pfam" id="PF13174">
    <property type="entry name" value="TPR_6"/>
    <property type="match status" value="1"/>
</dbReference>
<protein>
    <submittedName>
        <fullName evidence="2">Tetratricopeptide repeat protein</fullName>
    </submittedName>
</protein>
<dbReference type="PANTHER" id="PTHR12558">
    <property type="entry name" value="CELL DIVISION CYCLE 16,23,27"/>
    <property type="match status" value="1"/>
</dbReference>
<dbReference type="Pfam" id="PF13432">
    <property type="entry name" value="TPR_16"/>
    <property type="match status" value="2"/>
</dbReference>
<feature type="chain" id="PRO_5032365637" evidence="1">
    <location>
        <begin position="20"/>
        <end position="812"/>
    </location>
</feature>
<dbReference type="Gene3D" id="1.25.40.10">
    <property type="entry name" value="Tetratricopeptide repeat domain"/>
    <property type="match status" value="3"/>
</dbReference>
<dbReference type="Proteomes" id="UP000436694">
    <property type="component" value="Unassembled WGS sequence"/>
</dbReference>
<gene>
    <name evidence="2" type="ORF">GG681_15870</name>
</gene>
<keyword evidence="3" id="KW-1185">Reference proteome</keyword>
<comment type="caution">
    <text evidence="2">The sequence shown here is derived from an EMBL/GenBank/DDBJ whole genome shotgun (WGS) entry which is preliminary data.</text>
</comment>
<dbReference type="PANTHER" id="PTHR12558:SF13">
    <property type="entry name" value="CELL DIVISION CYCLE PROTEIN 27 HOMOLOG"/>
    <property type="match status" value="1"/>
</dbReference>
<feature type="signal peptide" evidence="1">
    <location>
        <begin position="1"/>
        <end position="19"/>
    </location>
</feature>
<dbReference type="SUPFAM" id="SSF48452">
    <property type="entry name" value="TPR-like"/>
    <property type="match status" value="3"/>
</dbReference>
<evidence type="ECO:0000313" key="2">
    <source>
        <dbReference type="EMBL" id="MQY44123.1"/>
    </source>
</evidence>
<sequence length="812" mass="90089">MLKRFLVIVSFVATACLVAACDSSEERAEAHFQKGQELLEQGEVERALVELRNVFQLNGEHLEARRLYASTVADQGNQAAAYSQYLRLVEQYPEDLDGRTKLAHMSAQSGNWTEAERHLEAAEALAPNDPVLRSVRVGLNYRNALRDEDDLAKAEAAKVANALLQQDLTLPVAQMVAVENLVRLQDWDSALALVDRLLQVSDAFNLHRLRLSVLDQLGERDAVADHLRLMVDRFPEAGLHRALISRLIEDGRLPDAEAYLRDRIANQAQNGEEGPQPRLELLSFITEQRGIDAAIAEVDRMLEDDPAEAMVLRSLRANLDFERGNRDQALAAMDALIKEAPESRETDTIKVLYARMLQEVDNVVGARALVEEVLEHDSSQIGAIKLKAGWLVEDDRPGDALVELRAALDNAPRDPDILTLMAQAHQRAGDHTLMAEMLAMAVEVSGHRQAEALRYVTHLVSEDKLFAAEEILLSALRNQNEDPQLLARLGDLYVRSEDWGRARQVMTRLEALNLPQSEALVTELTARLLAAQNRAQDLTSFLNELTKDQTNLGASAAIIRLHLANGDVSQALEYSTELLNADPQNPTLRFLQAGVLATEGQLDEAAVLLQALTQEFPQSEQTWLSLYRVQRSQGLRDTSDATLEQAAAALPDSSNIKWVQASVAEARGDIDSAIATYETLYEVDSGNVIVANNLASLLATYRDDEDSLQRAFVVARRLRAAEQPAFQDTYGWITARLGNLQEALDYLEPAAVGLGNDPVVQFHLAEVYRQLRRDQDALPYYQRVVDLVAAGANEPPFMDQVTSEIARIQALQ</sequence>
<proteinExistence type="predicted"/>
<dbReference type="Pfam" id="PF14559">
    <property type="entry name" value="TPR_19"/>
    <property type="match status" value="1"/>
</dbReference>
<evidence type="ECO:0000313" key="3">
    <source>
        <dbReference type="Proteomes" id="UP000436694"/>
    </source>
</evidence>
<dbReference type="Pfam" id="PF13176">
    <property type="entry name" value="TPR_7"/>
    <property type="match status" value="1"/>
</dbReference>
<dbReference type="RefSeq" id="WP_153549020.1">
    <property type="nucleotide sequence ID" value="NZ_WIXK01000011.1"/>
</dbReference>
<keyword evidence="1" id="KW-0732">Signal</keyword>
<dbReference type="EMBL" id="WIXK01000011">
    <property type="protein sequence ID" value="MQY44123.1"/>
    <property type="molecule type" value="Genomic_DNA"/>
</dbReference>
<organism evidence="2 3">
    <name type="scientific">Tritonibacter aquimaris</name>
    <dbReference type="NCBI Taxonomy" id="2663379"/>
    <lineage>
        <taxon>Bacteria</taxon>
        <taxon>Pseudomonadati</taxon>
        <taxon>Pseudomonadota</taxon>
        <taxon>Alphaproteobacteria</taxon>
        <taxon>Rhodobacterales</taxon>
        <taxon>Paracoccaceae</taxon>
        <taxon>Tritonibacter</taxon>
    </lineage>
</organism>
<dbReference type="SMART" id="SM00028">
    <property type="entry name" value="TPR"/>
    <property type="match status" value="7"/>
</dbReference>
<dbReference type="InterPro" id="IPR011990">
    <property type="entry name" value="TPR-like_helical_dom_sf"/>
</dbReference>
<reference evidence="2 3" key="1">
    <citation type="submission" date="2019-10" db="EMBL/GenBank/DDBJ databases">
        <title>Epibacterium sp. nov., isolated from seawater.</title>
        <authorList>
            <person name="Zhang X."/>
            <person name="Li N."/>
        </authorList>
    </citation>
    <scope>NUCLEOTIDE SEQUENCE [LARGE SCALE GENOMIC DNA]</scope>
    <source>
        <strain evidence="2 3">SM1969</strain>
    </source>
</reference>
<dbReference type="PROSITE" id="PS51257">
    <property type="entry name" value="PROKAR_LIPOPROTEIN"/>
    <property type="match status" value="1"/>
</dbReference>
<evidence type="ECO:0000256" key="1">
    <source>
        <dbReference type="SAM" id="SignalP"/>
    </source>
</evidence>
<dbReference type="InterPro" id="IPR019734">
    <property type="entry name" value="TPR_rpt"/>
</dbReference>
<accession>A0A844ASP6</accession>
<dbReference type="AlphaFoldDB" id="A0A844ASP6"/>
<name>A0A844ASP6_9RHOB</name>